<accession>A0ABR7IBC3</accession>
<evidence type="ECO:0000313" key="4">
    <source>
        <dbReference type="Proteomes" id="UP000621540"/>
    </source>
</evidence>
<evidence type="ECO:0000313" key="3">
    <source>
        <dbReference type="EMBL" id="MBC5754246.1"/>
    </source>
</evidence>
<dbReference type="InterPro" id="IPR000045">
    <property type="entry name" value="Prepilin_IV_endopep_pep"/>
</dbReference>
<sequence>MIETCMTLGLLGVCSIEDVRRKKVGVYKLCVTGIAGILVHLLRGTIGIYSILGGAAVGMALLVLGRIFQGSIGYGDGLVLIDTGILLGAPDNLELFFTALFFAGIFALVGCVFFHKKRKDTFPFVPFLLIAYVGMLLWG</sequence>
<keyword evidence="1" id="KW-1133">Transmembrane helix</keyword>
<reference evidence="3 4" key="1">
    <citation type="submission" date="2020-08" db="EMBL/GenBank/DDBJ databases">
        <title>Genome public.</title>
        <authorList>
            <person name="Liu C."/>
            <person name="Sun Q."/>
        </authorList>
    </citation>
    <scope>NUCLEOTIDE SEQUENCE [LARGE SCALE GENOMIC DNA]</scope>
    <source>
        <strain evidence="3 4">BX0805</strain>
    </source>
</reference>
<keyword evidence="4" id="KW-1185">Reference proteome</keyword>
<keyword evidence="1" id="KW-0812">Transmembrane</keyword>
<name>A0ABR7IBC3_9FIRM</name>
<evidence type="ECO:0000259" key="2">
    <source>
        <dbReference type="Pfam" id="PF01478"/>
    </source>
</evidence>
<proteinExistence type="predicted"/>
<feature type="transmembrane region" description="Helical" evidence="1">
    <location>
        <begin position="95"/>
        <end position="114"/>
    </location>
</feature>
<evidence type="ECO:0000256" key="1">
    <source>
        <dbReference type="SAM" id="Phobius"/>
    </source>
</evidence>
<feature type="transmembrane region" description="Helical" evidence="1">
    <location>
        <begin position="121"/>
        <end position="138"/>
    </location>
</feature>
<comment type="caution">
    <text evidence="3">The sequence shown here is derived from an EMBL/GenBank/DDBJ whole genome shotgun (WGS) entry which is preliminary data.</text>
</comment>
<gene>
    <name evidence="3" type="ORF">H8Z76_09530</name>
</gene>
<feature type="transmembrane region" description="Helical" evidence="1">
    <location>
        <begin position="48"/>
        <end position="65"/>
    </location>
</feature>
<feature type="domain" description="Prepilin type IV endopeptidase peptidase" evidence="2">
    <location>
        <begin position="7"/>
        <end position="108"/>
    </location>
</feature>
<protein>
    <recommendedName>
        <fullName evidence="2">Prepilin type IV endopeptidase peptidase domain-containing protein</fullName>
    </recommendedName>
</protein>
<dbReference type="Pfam" id="PF01478">
    <property type="entry name" value="Peptidase_A24"/>
    <property type="match status" value="1"/>
</dbReference>
<dbReference type="RefSeq" id="WP_186982341.1">
    <property type="nucleotide sequence ID" value="NZ_JACOQH010000006.1"/>
</dbReference>
<dbReference type="Gene3D" id="1.20.120.1220">
    <property type="match status" value="1"/>
</dbReference>
<organism evidence="3 4">
    <name type="scientific">Roseburia yibonii</name>
    <dbReference type="NCBI Taxonomy" id="2763063"/>
    <lineage>
        <taxon>Bacteria</taxon>
        <taxon>Bacillati</taxon>
        <taxon>Bacillota</taxon>
        <taxon>Clostridia</taxon>
        <taxon>Lachnospirales</taxon>
        <taxon>Lachnospiraceae</taxon>
        <taxon>Roseburia</taxon>
    </lineage>
</organism>
<keyword evidence="1" id="KW-0472">Membrane</keyword>
<dbReference type="EMBL" id="JACOQH010000006">
    <property type="protein sequence ID" value="MBC5754246.1"/>
    <property type="molecule type" value="Genomic_DNA"/>
</dbReference>
<dbReference type="Proteomes" id="UP000621540">
    <property type="component" value="Unassembled WGS sequence"/>
</dbReference>